<comment type="similarity">
    <text evidence="2">Belongs to the CpxP/Spy family.</text>
</comment>
<dbReference type="Gene3D" id="1.20.120.1490">
    <property type="match status" value="1"/>
</dbReference>
<evidence type="ECO:0000256" key="5">
    <source>
        <dbReference type="SAM" id="MobiDB-lite"/>
    </source>
</evidence>
<dbReference type="PANTHER" id="PTHR38102">
    <property type="entry name" value="PERIPLASMIC CHAPERONE SPY"/>
    <property type="match status" value="1"/>
</dbReference>
<dbReference type="CDD" id="cd09916">
    <property type="entry name" value="CpxP_like"/>
    <property type="match status" value="1"/>
</dbReference>
<dbReference type="InterPro" id="IPR012899">
    <property type="entry name" value="LTXXQ"/>
</dbReference>
<feature type="region of interest" description="Disordered" evidence="5">
    <location>
        <begin position="158"/>
        <end position="178"/>
    </location>
</feature>
<gene>
    <name evidence="6" type="ORF">EOE67_06820</name>
</gene>
<evidence type="ECO:0000313" key="6">
    <source>
        <dbReference type="EMBL" id="RVU40302.1"/>
    </source>
</evidence>
<sequence>MLGSSLFRPAGQTVCVSQPKVTMMKKFNLMAAILSSVLMVSAAMPSFAGEGAGDREGHKHGMHHQHGMKMFKGLDLTDAQKAQIEQLTAAHRQTMPDKAVVAESREELRTLLQAPTFDEAGVRVLLEKQQAKRLEMEVAQLKFQHQLRAVLTPEQQAKLDERKAKMRHKIREKAASSE</sequence>
<protein>
    <submittedName>
        <fullName evidence="6">Periplasmic heavy metal sensor</fullName>
    </submittedName>
</protein>
<keyword evidence="4" id="KW-0574">Periplasm</keyword>
<reference evidence="6 7" key="1">
    <citation type="submission" date="2019-01" db="EMBL/GenBank/DDBJ databases">
        <authorList>
            <person name="Chen W.-M."/>
        </authorList>
    </citation>
    <scope>NUCLEOTIDE SEQUENCE [LARGE SCALE GENOMIC DNA]</scope>
    <source>
        <strain evidence="6 7">KYPC3</strain>
    </source>
</reference>
<evidence type="ECO:0000256" key="1">
    <source>
        <dbReference type="ARBA" id="ARBA00004418"/>
    </source>
</evidence>
<comment type="caution">
    <text evidence="6">The sequence shown here is derived from an EMBL/GenBank/DDBJ whole genome shotgun (WGS) entry which is preliminary data.</text>
</comment>
<evidence type="ECO:0000256" key="4">
    <source>
        <dbReference type="ARBA" id="ARBA00022764"/>
    </source>
</evidence>
<evidence type="ECO:0000313" key="7">
    <source>
        <dbReference type="Proteomes" id="UP000283077"/>
    </source>
</evidence>
<name>A0A437R0K7_9GAMM</name>
<proteinExistence type="inferred from homology"/>
<dbReference type="PANTHER" id="PTHR38102:SF1">
    <property type="entry name" value="PERIPLASMIC CHAPERONE SPY"/>
    <property type="match status" value="1"/>
</dbReference>
<dbReference type="GO" id="GO:0051082">
    <property type="term" value="F:unfolded protein binding"/>
    <property type="evidence" value="ECO:0007669"/>
    <property type="project" value="TreeGrafter"/>
</dbReference>
<comment type="subcellular location">
    <subcellularLocation>
        <location evidence="1">Periplasm</location>
    </subcellularLocation>
</comment>
<keyword evidence="7" id="KW-1185">Reference proteome</keyword>
<dbReference type="InterPro" id="IPR052211">
    <property type="entry name" value="Cpx_auxiliary_protein"/>
</dbReference>
<dbReference type="Proteomes" id="UP000283077">
    <property type="component" value="Unassembled WGS sequence"/>
</dbReference>
<keyword evidence="3" id="KW-0732">Signal</keyword>
<organism evidence="6 7">
    <name type="scientific">Rheinheimera riviphila</name>
    <dbReference type="NCBI Taxonomy" id="1834037"/>
    <lineage>
        <taxon>Bacteria</taxon>
        <taxon>Pseudomonadati</taxon>
        <taxon>Pseudomonadota</taxon>
        <taxon>Gammaproteobacteria</taxon>
        <taxon>Chromatiales</taxon>
        <taxon>Chromatiaceae</taxon>
        <taxon>Rheinheimera</taxon>
    </lineage>
</organism>
<dbReference type="AlphaFoldDB" id="A0A437R0K7"/>
<dbReference type="Pfam" id="PF07813">
    <property type="entry name" value="LTXXQ"/>
    <property type="match status" value="1"/>
</dbReference>
<dbReference type="PIRSF" id="PIRSF034445">
    <property type="entry name" value="CpxP_Spy"/>
    <property type="match status" value="1"/>
</dbReference>
<evidence type="ECO:0000256" key="2">
    <source>
        <dbReference type="ARBA" id="ARBA00008441"/>
    </source>
</evidence>
<dbReference type="OrthoDB" id="6227479at2"/>
<evidence type="ECO:0000256" key="3">
    <source>
        <dbReference type="ARBA" id="ARBA00022729"/>
    </source>
</evidence>
<dbReference type="GO" id="GO:0030288">
    <property type="term" value="C:outer membrane-bounded periplasmic space"/>
    <property type="evidence" value="ECO:0007669"/>
    <property type="project" value="TreeGrafter"/>
</dbReference>
<dbReference type="EMBL" id="SACS01000005">
    <property type="protein sequence ID" value="RVU40302.1"/>
    <property type="molecule type" value="Genomic_DNA"/>
</dbReference>
<accession>A0A437R0K7</accession>